<sequence length="335" mass="38077">MAKGKRAEIVKIMVDGVGVDAKVCTKCHETKALSAFRVKANGIGGRDASCALCRSIDDLTRRVIRAKREGRDYHFIRRYQLEEIAVNGVTTMAKRCSDCGELKQLSNYTPSDSGKGGVMSYCKVCGSIRAARWREENQDRKKAVDGHWKRENKERVQAHAHKRKSRVKELPDTLTSRGWFDVLFMFDKRCALTSVLYGVTMEHWIPFNAGHGGNVPGNVYPLINALNTSMGTSNPFEWFEANRQRFELDQSRFDALVGKLASQNGLTPEEFRRFTYWCFDNPRTVEQIAVDNERYGYKKSSLEIWREQTGLPFPIAVDFGNTTLNNDITRKEVAA</sequence>
<proteinExistence type="predicted"/>
<dbReference type="EMBL" id="JAUSTI010000001">
    <property type="protein sequence ID" value="MDQ0168695.1"/>
    <property type="molecule type" value="Genomic_DNA"/>
</dbReference>
<keyword evidence="1" id="KW-0689">Ribosomal protein</keyword>
<comment type="caution">
    <text evidence="1">The sequence shown here is derived from an EMBL/GenBank/DDBJ whole genome shotgun (WGS) entry which is preliminary data.</text>
</comment>
<dbReference type="Proteomes" id="UP001233836">
    <property type="component" value="Unassembled WGS sequence"/>
</dbReference>
<keyword evidence="1" id="KW-0687">Ribonucleoprotein</keyword>
<evidence type="ECO:0000313" key="1">
    <source>
        <dbReference type="EMBL" id="MDQ0168695.1"/>
    </source>
</evidence>
<name>A0ABT9W6E7_9BACL</name>
<protein>
    <submittedName>
        <fullName evidence="1">Ribosomal protein S27AE</fullName>
    </submittedName>
</protein>
<evidence type="ECO:0000313" key="2">
    <source>
        <dbReference type="Proteomes" id="UP001233836"/>
    </source>
</evidence>
<reference evidence="1 2" key="1">
    <citation type="submission" date="2023-07" db="EMBL/GenBank/DDBJ databases">
        <title>Sorghum-associated microbial communities from plants grown in Nebraska, USA.</title>
        <authorList>
            <person name="Schachtman D."/>
        </authorList>
    </citation>
    <scope>NUCLEOTIDE SEQUENCE [LARGE SCALE GENOMIC DNA]</scope>
    <source>
        <strain evidence="1 2">DS1314</strain>
    </source>
</reference>
<dbReference type="RefSeq" id="WP_307211889.1">
    <property type="nucleotide sequence ID" value="NZ_JAUSTI010000001.1"/>
</dbReference>
<keyword evidence="2" id="KW-1185">Reference proteome</keyword>
<dbReference type="GO" id="GO:0005840">
    <property type="term" value="C:ribosome"/>
    <property type="evidence" value="ECO:0007669"/>
    <property type="project" value="UniProtKB-KW"/>
</dbReference>
<accession>A0ABT9W6E7</accession>
<gene>
    <name evidence="1" type="ORF">J2T19_000132</name>
</gene>
<organism evidence="1 2">
    <name type="scientific">Paenibacillus tundrae</name>
    <dbReference type="NCBI Taxonomy" id="528187"/>
    <lineage>
        <taxon>Bacteria</taxon>
        <taxon>Bacillati</taxon>
        <taxon>Bacillota</taxon>
        <taxon>Bacilli</taxon>
        <taxon>Bacillales</taxon>
        <taxon>Paenibacillaceae</taxon>
        <taxon>Paenibacillus</taxon>
    </lineage>
</organism>